<proteinExistence type="predicted"/>
<dbReference type="AlphaFoldDB" id="A0A518H3S7"/>
<dbReference type="EMBL" id="CP036426">
    <property type="protein sequence ID" value="QDV35500.1"/>
    <property type="molecule type" value="Genomic_DNA"/>
</dbReference>
<accession>A0A518H3S7</accession>
<dbReference type="KEGG" id="tpla:ElP_34030"/>
<protein>
    <submittedName>
        <fullName evidence="1">Uncharacterized protein</fullName>
    </submittedName>
</protein>
<name>A0A518H3S7_9BACT</name>
<sequence>MRAGLRSPSAFTLRRCQILAASAEGLSSTDADFWGYAAGARA</sequence>
<keyword evidence="2" id="KW-1185">Reference proteome</keyword>
<reference evidence="1 2" key="1">
    <citation type="submission" date="2019-02" db="EMBL/GenBank/DDBJ databases">
        <title>Deep-cultivation of Planctomycetes and their phenomic and genomic characterization uncovers novel biology.</title>
        <authorList>
            <person name="Wiegand S."/>
            <person name="Jogler M."/>
            <person name="Boedeker C."/>
            <person name="Pinto D."/>
            <person name="Vollmers J."/>
            <person name="Rivas-Marin E."/>
            <person name="Kohn T."/>
            <person name="Peeters S.H."/>
            <person name="Heuer A."/>
            <person name="Rast P."/>
            <person name="Oberbeckmann S."/>
            <person name="Bunk B."/>
            <person name="Jeske O."/>
            <person name="Meyerdierks A."/>
            <person name="Storesund J.E."/>
            <person name="Kallscheuer N."/>
            <person name="Luecker S."/>
            <person name="Lage O.M."/>
            <person name="Pohl T."/>
            <person name="Merkel B.J."/>
            <person name="Hornburger P."/>
            <person name="Mueller R.-W."/>
            <person name="Bruemmer F."/>
            <person name="Labrenz M."/>
            <person name="Spormann A.M."/>
            <person name="Op den Camp H."/>
            <person name="Overmann J."/>
            <person name="Amann R."/>
            <person name="Jetten M.S.M."/>
            <person name="Mascher T."/>
            <person name="Medema M.H."/>
            <person name="Devos D.P."/>
            <person name="Kaster A.-K."/>
            <person name="Ovreas L."/>
            <person name="Rohde M."/>
            <person name="Galperin M.Y."/>
            <person name="Jogler C."/>
        </authorList>
    </citation>
    <scope>NUCLEOTIDE SEQUENCE [LARGE SCALE GENOMIC DNA]</scope>
    <source>
        <strain evidence="1 2">ElP</strain>
    </source>
</reference>
<evidence type="ECO:0000313" key="2">
    <source>
        <dbReference type="Proteomes" id="UP000317835"/>
    </source>
</evidence>
<evidence type="ECO:0000313" key="1">
    <source>
        <dbReference type="EMBL" id="QDV35500.1"/>
    </source>
</evidence>
<organism evidence="1 2">
    <name type="scientific">Tautonia plasticadhaerens</name>
    <dbReference type="NCBI Taxonomy" id="2527974"/>
    <lineage>
        <taxon>Bacteria</taxon>
        <taxon>Pseudomonadati</taxon>
        <taxon>Planctomycetota</taxon>
        <taxon>Planctomycetia</taxon>
        <taxon>Isosphaerales</taxon>
        <taxon>Isosphaeraceae</taxon>
        <taxon>Tautonia</taxon>
    </lineage>
</organism>
<gene>
    <name evidence="1" type="ORF">ElP_34030</name>
</gene>
<dbReference type="Proteomes" id="UP000317835">
    <property type="component" value="Chromosome"/>
</dbReference>